<dbReference type="AlphaFoldDB" id="H3KD69"/>
<dbReference type="GO" id="GO:0006313">
    <property type="term" value="P:DNA transposition"/>
    <property type="evidence" value="ECO:0007669"/>
    <property type="project" value="InterPro"/>
</dbReference>
<dbReference type="PANTHER" id="PTHR34614">
    <property type="match status" value="1"/>
</dbReference>
<reference evidence="2 3" key="1">
    <citation type="submission" date="2011-11" db="EMBL/GenBank/DDBJ databases">
        <authorList>
            <person name="Weinstock G."/>
            <person name="Sodergren E."/>
            <person name="Clifton S."/>
            <person name="Fulton L."/>
            <person name="Fulton B."/>
            <person name="Courtney L."/>
            <person name="Fronick C."/>
            <person name="Harrison M."/>
            <person name="Strong C."/>
            <person name="Farmer C."/>
            <person name="Delahaunty K."/>
            <person name="Markovic C."/>
            <person name="Hall O."/>
            <person name="Minx P."/>
            <person name="Tomlinson C."/>
            <person name="Mitreva M."/>
            <person name="Hou S."/>
            <person name="Chen J."/>
            <person name="Wollam A."/>
            <person name="Pepin K.H."/>
            <person name="Johnson M."/>
            <person name="Bhonagiri V."/>
            <person name="Zhang X."/>
            <person name="Suruliraj S."/>
            <person name="Warren W."/>
            <person name="Chinwalla A."/>
            <person name="Mardis E.R."/>
            <person name="Wilson R.K."/>
        </authorList>
    </citation>
    <scope>NUCLEOTIDE SEQUENCE [LARGE SCALE GENOMIC DNA]</scope>
    <source>
        <strain evidence="2 3">YIT 11816</strain>
    </source>
</reference>
<dbReference type="Proteomes" id="UP000004956">
    <property type="component" value="Unassembled WGS sequence"/>
</dbReference>
<evidence type="ECO:0000313" key="3">
    <source>
        <dbReference type="Proteomes" id="UP000004956"/>
    </source>
</evidence>
<dbReference type="GO" id="GO:0003677">
    <property type="term" value="F:DNA binding"/>
    <property type="evidence" value="ECO:0007669"/>
    <property type="project" value="InterPro"/>
</dbReference>
<keyword evidence="3" id="KW-1185">Reference proteome</keyword>
<dbReference type="PATRIC" id="fig|762967.3.peg.548"/>
<dbReference type="STRING" id="762967.HMPREF9440_00675"/>
<feature type="domain" description="Transposase IS4-like" evidence="1">
    <location>
        <begin position="224"/>
        <end position="443"/>
    </location>
</feature>
<dbReference type="OrthoDB" id="5424036at2"/>
<dbReference type="PANTHER" id="PTHR34614:SF2">
    <property type="entry name" value="TRANSPOSASE IS4-LIKE DOMAIN-CONTAINING PROTEIN"/>
    <property type="match status" value="1"/>
</dbReference>
<dbReference type="RefSeq" id="WP_008541311.1">
    <property type="nucleotide sequence ID" value="NZ_JH604910.1"/>
</dbReference>
<evidence type="ECO:0000259" key="1">
    <source>
        <dbReference type="Pfam" id="PF01609"/>
    </source>
</evidence>
<dbReference type="EMBL" id="AFBQ01000090">
    <property type="protein sequence ID" value="EHY31933.1"/>
    <property type="molecule type" value="Genomic_DNA"/>
</dbReference>
<organism evidence="2 3">
    <name type="scientific">Sutterella parvirubra YIT 11816</name>
    <dbReference type="NCBI Taxonomy" id="762967"/>
    <lineage>
        <taxon>Bacteria</taxon>
        <taxon>Pseudomonadati</taxon>
        <taxon>Pseudomonadota</taxon>
        <taxon>Betaproteobacteria</taxon>
        <taxon>Burkholderiales</taxon>
        <taxon>Sutterellaceae</taxon>
        <taxon>Sutterella</taxon>
    </lineage>
</organism>
<proteinExistence type="predicted"/>
<dbReference type="GO" id="GO:0004803">
    <property type="term" value="F:transposase activity"/>
    <property type="evidence" value="ECO:0007669"/>
    <property type="project" value="InterPro"/>
</dbReference>
<dbReference type="Pfam" id="PF01609">
    <property type="entry name" value="DDE_Tnp_1"/>
    <property type="match status" value="1"/>
</dbReference>
<comment type="caution">
    <text evidence="2">The sequence shown here is derived from an EMBL/GenBank/DDBJ whole genome shotgun (WGS) entry which is preliminary data.</text>
</comment>
<gene>
    <name evidence="2" type="ORF">HMPREF9440_00675</name>
</gene>
<accession>H3KD69</accession>
<evidence type="ECO:0000313" key="2">
    <source>
        <dbReference type="EMBL" id="EHY31933.1"/>
    </source>
</evidence>
<dbReference type="InterPro" id="IPR002559">
    <property type="entry name" value="Transposase_11"/>
</dbReference>
<sequence length="511" mass="58570">MHIAINHKSGIPYASLMNSVREGSRVRKVTVAYLGRVLDEKLGIYQSRERGVFSYDLATNTYGAAPESFVPNVRRKNGREELLVDYGDVYLFESLIKNYGLQPVLEAVPYGNPDSFRALLLYYMLHRESNAHAECWWSGSYARILYPNANLSSQRISDMLEAIGREDNMRAFFNAYLEWIGADVREGSNILIDSTGLPNGIRFPLTAVSNHNGEISEEVRLIYVSQQGTRLPIYMRYVPGNVVDTTTLTTTIKELKAMGVNTKFAILDAGYVTKEGMASLSEEKISFLTRCPTNRRIYKQLIEKELPDLDQTGSLALDEEGRLFNGREVYVKCVEVDYNGMKLYAYIGRDKAMQEEERKKFVRRHVGERINEADFRSGLSEHGVFMLLATRRIQATQILSHYYVRQDVEQVFDIAKNYASLLPLNVEKEETFRGHLLMTFIATAILQKLQNDLRPSQFSIDRVLMRMRTQKAKVFENVVIPAEPVREHNEIYKLLEVKPVKEHARKDAARM</sequence>
<protein>
    <submittedName>
        <fullName evidence="2">Transposase, IS4 family</fullName>
    </submittedName>
</protein>
<dbReference type="SUPFAM" id="SSF53098">
    <property type="entry name" value="Ribonuclease H-like"/>
    <property type="match status" value="1"/>
</dbReference>
<dbReference type="HOGENOM" id="CLU_533083_0_0_4"/>
<name>H3KD69_9BURK</name>
<dbReference type="InterPro" id="IPR012337">
    <property type="entry name" value="RNaseH-like_sf"/>
</dbReference>